<evidence type="ECO:0000313" key="2">
    <source>
        <dbReference type="Proteomes" id="UP001153332"/>
    </source>
</evidence>
<name>A0ACC2J303_9PEZI</name>
<comment type="caution">
    <text evidence="1">The sequence shown here is derived from an EMBL/GenBank/DDBJ whole genome shotgun (WGS) entry which is preliminary data.</text>
</comment>
<keyword evidence="2" id="KW-1185">Reference proteome</keyword>
<organism evidence="1 2">
    <name type="scientific">Lasiodiplodia mahajangana</name>
    <dbReference type="NCBI Taxonomy" id="1108764"/>
    <lineage>
        <taxon>Eukaryota</taxon>
        <taxon>Fungi</taxon>
        <taxon>Dikarya</taxon>
        <taxon>Ascomycota</taxon>
        <taxon>Pezizomycotina</taxon>
        <taxon>Dothideomycetes</taxon>
        <taxon>Dothideomycetes incertae sedis</taxon>
        <taxon>Botryosphaeriales</taxon>
        <taxon>Botryosphaeriaceae</taxon>
        <taxon>Lasiodiplodia</taxon>
    </lineage>
</organism>
<reference evidence="1" key="1">
    <citation type="submission" date="2022-12" db="EMBL/GenBank/DDBJ databases">
        <title>Genome Sequence of Lasiodiplodia mahajangana.</title>
        <authorList>
            <person name="Buettner E."/>
        </authorList>
    </citation>
    <scope>NUCLEOTIDE SEQUENCE</scope>
    <source>
        <strain evidence="1">VT137</strain>
    </source>
</reference>
<gene>
    <name evidence="1" type="ORF">O1611_g10011</name>
</gene>
<protein>
    <submittedName>
        <fullName evidence="1">Uncharacterized protein</fullName>
    </submittedName>
</protein>
<dbReference type="EMBL" id="JAPUUL010003730">
    <property type="protein sequence ID" value="KAJ8121786.1"/>
    <property type="molecule type" value="Genomic_DNA"/>
</dbReference>
<accession>A0ACC2J303</accession>
<proteinExistence type="predicted"/>
<sequence length="338" mass="37669">MAANGDPVLSTTLPTLRLDLLRDGNWEESKRLFEACRAYGFFYLDLRSDPAICRLWEEMLVVAREYFEQPLEVKMQDARGSDNTGYGAKGHEVGPQPATVDGYEFLKISRREHLNGDIELTTSIKTKSDFFFSFMATAHDTLLTLLGRLSNVMGLEGPESFGTYHEETIPTHTNLALLRYPKHQDDAGVNSVGHNKHTDIGSLTLLLCQQWGLQILSPGTEKWAFVEPRAGHAVINVGDSLRFLSRGKLASVVHRVIPVGAKQHEDRYSIAYFLRINDNVSLKDANGKLWSAKEWHDAKFNASRSPDTMENGSQVLTGMMENDDILISGVDLTAIAAV</sequence>
<dbReference type="Proteomes" id="UP001153332">
    <property type="component" value="Unassembled WGS sequence"/>
</dbReference>
<evidence type="ECO:0000313" key="1">
    <source>
        <dbReference type="EMBL" id="KAJ8121786.1"/>
    </source>
</evidence>